<dbReference type="InterPro" id="IPR026055">
    <property type="entry name" value="FAR"/>
</dbReference>
<keyword evidence="4 10" id="KW-0812">Transmembrane</keyword>
<dbReference type="InterPro" id="IPR013120">
    <property type="entry name" value="FAR_NAD-bd"/>
</dbReference>
<dbReference type="CDD" id="cd05236">
    <property type="entry name" value="FAR-N_SDR_e"/>
    <property type="match status" value="1"/>
</dbReference>
<dbReference type="AlphaFoldDB" id="D6X3Q1"/>
<evidence type="ECO:0000256" key="3">
    <source>
        <dbReference type="ARBA" id="ARBA00022516"/>
    </source>
</evidence>
<dbReference type="PANTHER" id="PTHR11011:SF60">
    <property type="entry name" value="FATTY ACYL-COA REDUCTASE-RELATED"/>
    <property type="match status" value="1"/>
</dbReference>
<feature type="domain" description="Thioester reductase (TE)" evidence="12">
    <location>
        <begin position="15"/>
        <end position="281"/>
    </location>
</feature>
<dbReference type="PhylomeDB" id="D6X3Q1"/>
<comment type="subcellular location">
    <subcellularLocation>
        <location evidence="1">Membrane</location>
        <topology evidence="1">Multi-pass membrane protein</topology>
    </subcellularLocation>
</comment>
<reference evidence="13 14" key="2">
    <citation type="journal article" date="2010" name="Nucleic Acids Res.">
        <title>BeetleBase in 2010: revisions to provide comprehensive genomic information for Tribolium castaneum.</title>
        <authorList>
            <person name="Kim H.S."/>
            <person name="Murphy T."/>
            <person name="Xia J."/>
            <person name="Caragea D."/>
            <person name="Park Y."/>
            <person name="Beeman R.W."/>
            <person name="Lorenzen M.D."/>
            <person name="Butcher S."/>
            <person name="Manak J.R."/>
            <person name="Brown S.J."/>
        </authorList>
    </citation>
    <scope>GENOME REANNOTATION</scope>
    <source>
        <strain evidence="13 14">Georgia GA2</strain>
    </source>
</reference>
<dbReference type="GO" id="GO:0005777">
    <property type="term" value="C:peroxisome"/>
    <property type="evidence" value="ECO:0000318"/>
    <property type="project" value="GO_Central"/>
</dbReference>
<dbReference type="CDD" id="cd09071">
    <property type="entry name" value="FAR_C"/>
    <property type="match status" value="1"/>
</dbReference>
<evidence type="ECO:0000256" key="6">
    <source>
        <dbReference type="ARBA" id="ARBA00022989"/>
    </source>
</evidence>
<dbReference type="GO" id="GO:0102965">
    <property type="term" value="F:alcohol-forming long-chain fatty acyl-CoA reductase activity"/>
    <property type="evidence" value="ECO:0007669"/>
    <property type="project" value="UniProtKB-EC"/>
</dbReference>
<comment type="function">
    <text evidence="10">Catalyzes the reduction of fatty acyl-CoA to fatty alcohols.</text>
</comment>
<dbReference type="Proteomes" id="UP000007266">
    <property type="component" value="Linkage group 10"/>
</dbReference>
<evidence type="ECO:0000256" key="2">
    <source>
        <dbReference type="ARBA" id="ARBA00005928"/>
    </source>
</evidence>
<evidence type="ECO:0000256" key="9">
    <source>
        <dbReference type="ARBA" id="ARBA00052530"/>
    </source>
</evidence>
<dbReference type="HOGENOM" id="CLU_024661_0_2_1"/>
<dbReference type="InterPro" id="IPR033640">
    <property type="entry name" value="FAR_C"/>
</dbReference>
<evidence type="ECO:0000256" key="5">
    <source>
        <dbReference type="ARBA" id="ARBA00022857"/>
    </source>
</evidence>
<dbReference type="OrthoDB" id="429813at2759"/>
<comment type="catalytic activity">
    <reaction evidence="9 10">
        <text>a long-chain fatty acyl-CoA + 2 NADPH + 2 H(+) = a long-chain primary fatty alcohol + 2 NADP(+) + CoA</text>
        <dbReference type="Rhea" id="RHEA:52716"/>
        <dbReference type="ChEBI" id="CHEBI:15378"/>
        <dbReference type="ChEBI" id="CHEBI:57287"/>
        <dbReference type="ChEBI" id="CHEBI:57783"/>
        <dbReference type="ChEBI" id="CHEBI:58349"/>
        <dbReference type="ChEBI" id="CHEBI:77396"/>
        <dbReference type="ChEBI" id="CHEBI:83139"/>
        <dbReference type="EC" id="1.2.1.84"/>
    </reaction>
</comment>
<protein>
    <recommendedName>
        <fullName evidence="10">Fatty acyl-CoA reductase</fullName>
        <ecNumber evidence="10">1.2.1.84</ecNumber>
    </recommendedName>
</protein>
<feature type="transmembrane region" description="Helical" evidence="10">
    <location>
        <begin position="454"/>
        <end position="473"/>
    </location>
</feature>
<dbReference type="Gene3D" id="3.40.50.720">
    <property type="entry name" value="NAD(P)-binding Rossmann-like Domain"/>
    <property type="match status" value="1"/>
</dbReference>
<organism evidence="13 14">
    <name type="scientific">Tribolium castaneum</name>
    <name type="common">Red flour beetle</name>
    <dbReference type="NCBI Taxonomy" id="7070"/>
    <lineage>
        <taxon>Eukaryota</taxon>
        <taxon>Metazoa</taxon>
        <taxon>Ecdysozoa</taxon>
        <taxon>Arthropoda</taxon>
        <taxon>Hexapoda</taxon>
        <taxon>Insecta</taxon>
        <taxon>Pterygota</taxon>
        <taxon>Neoptera</taxon>
        <taxon>Endopterygota</taxon>
        <taxon>Coleoptera</taxon>
        <taxon>Polyphaga</taxon>
        <taxon>Cucujiformia</taxon>
        <taxon>Tenebrionidae</taxon>
        <taxon>Tenebrionidae incertae sedis</taxon>
        <taxon>Tribolium</taxon>
    </lineage>
</organism>
<comment type="similarity">
    <text evidence="2 10">Belongs to the fatty acyl-CoA reductase family.</text>
</comment>
<keyword evidence="3 10" id="KW-0444">Lipid biosynthesis</keyword>
<keyword evidence="6 10" id="KW-1133">Transmembrane helix</keyword>
<keyword evidence="5 10" id="KW-0521">NADP</keyword>
<dbReference type="EC" id="1.2.1.84" evidence="10"/>
<dbReference type="FunFam" id="3.40.50.720:FF:000143">
    <property type="entry name" value="Fatty acyl-CoA reductase"/>
    <property type="match status" value="1"/>
</dbReference>
<evidence type="ECO:0000256" key="4">
    <source>
        <dbReference type="ARBA" id="ARBA00022692"/>
    </source>
</evidence>
<accession>D6X3Q1</accession>
<dbReference type="GO" id="GO:0080019">
    <property type="term" value="F:alcohol-forming very long-chain fatty acyl-CoA reductase activity"/>
    <property type="evidence" value="ECO:0000318"/>
    <property type="project" value="GO_Central"/>
</dbReference>
<evidence type="ECO:0000259" key="11">
    <source>
        <dbReference type="Pfam" id="PF03015"/>
    </source>
</evidence>
<keyword evidence="14" id="KW-1185">Reference proteome</keyword>
<evidence type="ECO:0000256" key="10">
    <source>
        <dbReference type="RuleBase" id="RU363097"/>
    </source>
</evidence>
<dbReference type="eggNOG" id="KOG1221">
    <property type="taxonomic scope" value="Eukaryota"/>
</dbReference>
<dbReference type="GO" id="GO:0035336">
    <property type="term" value="P:long-chain fatty-acyl-CoA metabolic process"/>
    <property type="evidence" value="ECO:0000318"/>
    <property type="project" value="GO_Central"/>
</dbReference>
<dbReference type="InterPro" id="IPR036291">
    <property type="entry name" value="NAD(P)-bd_dom_sf"/>
</dbReference>
<dbReference type="GO" id="GO:0016020">
    <property type="term" value="C:membrane"/>
    <property type="evidence" value="ECO:0007669"/>
    <property type="project" value="UniProtKB-SubCell"/>
</dbReference>
<feature type="transmembrane region" description="Helical" evidence="10">
    <location>
        <begin position="348"/>
        <end position="366"/>
    </location>
</feature>
<gene>
    <name evidence="13" type="primary">AUGUSTUS-3.0.2_11283</name>
    <name evidence="13" type="ORF">TcasGA2_TC011283</name>
</gene>
<dbReference type="OMA" id="FIHCITV"/>
<sequence>MSPIQDFHSGQIIFLTGATGFLGKLVLEKLLRTCSELKKIYVLLRPKKGQSQHERLEALLNQPCFEEMKVLTPNFRQKIAILHGDCGAPFLGLSLQDRTLLEEVTCVIHSAAVVKFNVKLKNAIFTNVRAVRDLIILARNMPKLKSFVYVSTAFSHCVRHEIGEEFYDVGINPEDVISMVQGLDDVILETLTPHILGKWPNCYVYSKALAEQLFKNESLPFSIVRPAIVGSAYQEPIPGWIDNFQGIVGISVGVSMGVLRSLQIDPKLRANVVPVDFVVNTVLASGWYCQKSEKLIYNFAGSDLNPITWDVVVNKLSQYAFKYPMSNAIWYPNFSVTPSTAVHKIRVLFSHTLYAYFVDAILYLLGRKRIAVKKYKKIAELTDCLSYFTLGSWKFSDENVRKLWMEMTANDRWNFNFDMEKLEWENYGENCVAGGRIYLMKDPLETVPRARKRLFALFVIHYGFIFLVLYLLFKFITWVI</sequence>
<dbReference type="SUPFAM" id="SSF51735">
    <property type="entry name" value="NAD(P)-binding Rossmann-fold domains"/>
    <property type="match status" value="1"/>
</dbReference>
<reference evidence="13 14" key="1">
    <citation type="journal article" date="2008" name="Nature">
        <title>The genome of the model beetle and pest Tribolium castaneum.</title>
        <authorList>
            <consortium name="Tribolium Genome Sequencing Consortium"/>
            <person name="Richards S."/>
            <person name="Gibbs R.A."/>
            <person name="Weinstock G.M."/>
            <person name="Brown S.J."/>
            <person name="Denell R."/>
            <person name="Beeman R.W."/>
            <person name="Gibbs R."/>
            <person name="Beeman R.W."/>
            <person name="Brown S.J."/>
            <person name="Bucher G."/>
            <person name="Friedrich M."/>
            <person name="Grimmelikhuijzen C.J."/>
            <person name="Klingler M."/>
            <person name="Lorenzen M."/>
            <person name="Richards S."/>
            <person name="Roth S."/>
            <person name="Schroder R."/>
            <person name="Tautz D."/>
            <person name="Zdobnov E.M."/>
            <person name="Muzny D."/>
            <person name="Gibbs R.A."/>
            <person name="Weinstock G.M."/>
            <person name="Attaway T."/>
            <person name="Bell S."/>
            <person name="Buhay C.J."/>
            <person name="Chandrabose M.N."/>
            <person name="Chavez D."/>
            <person name="Clerk-Blankenburg K.P."/>
            <person name="Cree A."/>
            <person name="Dao M."/>
            <person name="Davis C."/>
            <person name="Chacko J."/>
            <person name="Dinh H."/>
            <person name="Dugan-Rocha S."/>
            <person name="Fowler G."/>
            <person name="Garner T.T."/>
            <person name="Garnes J."/>
            <person name="Gnirke A."/>
            <person name="Hawes A."/>
            <person name="Hernandez J."/>
            <person name="Hines S."/>
            <person name="Holder M."/>
            <person name="Hume J."/>
            <person name="Jhangiani S.N."/>
            <person name="Joshi V."/>
            <person name="Khan Z.M."/>
            <person name="Jackson L."/>
            <person name="Kovar C."/>
            <person name="Kowis A."/>
            <person name="Lee S."/>
            <person name="Lewis L.R."/>
            <person name="Margolis J."/>
            <person name="Morgan M."/>
            <person name="Nazareth L.V."/>
            <person name="Nguyen N."/>
            <person name="Okwuonu G."/>
            <person name="Parker D."/>
            <person name="Richards S."/>
            <person name="Ruiz S.J."/>
            <person name="Santibanez J."/>
            <person name="Savard J."/>
            <person name="Scherer S.E."/>
            <person name="Schneider B."/>
            <person name="Sodergren E."/>
            <person name="Tautz D."/>
            <person name="Vattahil S."/>
            <person name="Villasana D."/>
            <person name="White C.S."/>
            <person name="Wright R."/>
            <person name="Park Y."/>
            <person name="Beeman R.W."/>
            <person name="Lord J."/>
            <person name="Oppert B."/>
            <person name="Lorenzen M."/>
            <person name="Brown S."/>
            <person name="Wang L."/>
            <person name="Savard J."/>
            <person name="Tautz D."/>
            <person name="Richards S."/>
            <person name="Weinstock G."/>
            <person name="Gibbs R.A."/>
            <person name="Liu Y."/>
            <person name="Worley K."/>
            <person name="Weinstock G."/>
            <person name="Elsik C.G."/>
            <person name="Reese J.T."/>
            <person name="Elhaik E."/>
            <person name="Landan G."/>
            <person name="Graur D."/>
            <person name="Arensburger P."/>
            <person name="Atkinson P."/>
            <person name="Beeman R.W."/>
            <person name="Beidler J."/>
            <person name="Brown S.J."/>
            <person name="Demuth J.P."/>
            <person name="Drury D.W."/>
            <person name="Du Y.Z."/>
            <person name="Fujiwara H."/>
            <person name="Lorenzen M."/>
            <person name="Maselli V."/>
            <person name="Osanai M."/>
            <person name="Park Y."/>
            <person name="Robertson H.M."/>
            <person name="Tu Z."/>
            <person name="Wang J.J."/>
            <person name="Wang S."/>
            <person name="Richards S."/>
            <person name="Song H."/>
            <person name="Zhang L."/>
            <person name="Sodergren E."/>
            <person name="Werner D."/>
            <person name="Stanke M."/>
            <person name="Morgenstern B."/>
            <person name="Solovyev V."/>
            <person name="Kosarev P."/>
            <person name="Brown G."/>
            <person name="Chen H.C."/>
            <person name="Ermolaeva O."/>
            <person name="Hlavina W."/>
            <person name="Kapustin Y."/>
            <person name="Kiryutin B."/>
            <person name="Kitts P."/>
            <person name="Maglott D."/>
            <person name="Pruitt K."/>
            <person name="Sapojnikov V."/>
            <person name="Souvorov A."/>
            <person name="Mackey A.J."/>
            <person name="Waterhouse R.M."/>
            <person name="Wyder S."/>
            <person name="Zdobnov E.M."/>
            <person name="Zdobnov E.M."/>
            <person name="Wyder S."/>
            <person name="Kriventseva E.V."/>
            <person name="Kadowaki T."/>
            <person name="Bork P."/>
            <person name="Aranda M."/>
            <person name="Bao R."/>
            <person name="Beermann A."/>
            <person name="Berns N."/>
            <person name="Bolognesi R."/>
            <person name="Bonneton F."/>
            <person name="Bopp D."/>
            <person name="Brown S.J."/>
            <person name="Bucher G."/>
            <person name="Butts T."/>
            <person name="Chaumot A."/>
            <person name="Denell R.E."/>
            <person name="Ferrier D.E."/>
            <person name="Friedrich M."/>
            <person name="Gordon C.M."/>
            <person name="Jindra M."/>
            <person name="Klingler M."/>
            <person name="Lan Q."/>
            <person name="Lattorff H.M."/>
            <person name="Laudet V."/>
            <person name="von Levetsow C."/>
            <person name="Liu Z."/>
            <person name="Lutz R."/>
            <person name="Lynch J.A."/>
            <person name="da Fonseca R.N."/>
            <person name="Posnien N."/>
            <person name="Reuter R."/>
            <person name="Roth S."/>
            <person name="Savard J."/>
            <person name="Schinko J.B."/>
            <person name="Schmitt C."/>
            <person name="Schoppmeier M."/>
            <person name="Schroder R."/>
            <person name="Shippy T.D."/>
            <person name="Simonnet F."/>
            <person name="Marques-Souza H."/>
            <person name="Tautz D."/>
            <person name="Tomoyasu Y."/>
            <person name="Trauner J."/>
            <person name="Van der Zee M."/>
            <person name="Vervoort M."/>
            <person name="Wittkopp N."/>
            <person name="Wimmer E.A."/>
            <person name="Yang X."/>
            <person name="Jones A.K."/>
            <person name="Sattelle D.B."/>
            <person name="Ebert P.R."/>
            <person name="Nelson D."/>
            <person name="Scott J.G."/>
            <person name="Beeman R.W."/>
            <person name="Muthukrishnan S."/>
            <person name="Kramer K.J."/>
            <person name="Arakane Y."/>
            <person name="Beeman R.W."/>
            <person name="Zhu Q."/>
            <person name="Hogenkamp D."/>
            <person name="Dixit R."/>
            <person name="Oppert B."/>
            <person name="Jiang H."/>
            <person name="Zou Z."/>
            <person name="Marshall J."/>
            <person name="Elpidina E."/>
            <person name="Vinokurov K."/>
            <person name="Oppert C."/>
            <person name="Zou Z."/>
            <person name="Evans J."/>
            <person name="Lu Z."/>
            <person name="Zhao P."/>
            <person name="Sumathipala N."/>
            <person name="Altincicek B."/>
            <person name="Vilcinskas A."/>
            <person name="Williams M."/>
            <person name="Hultmark D."/>
            <person name="Hetru C."/>
            <person name="Jiang H."/>
            <person name="Grimmelikhuijzen C.J."/>
            <person name="Hauser F."/>
            <person name="Cazzamali G."/>
            <person name="Williamson M."/>
            <person name="Park Y."/>
            <person name="Li B."/>
            <person name="Tanaka Y."/>
            <person name="Predel R."/>
            <person name="Neupert S."/>
            <person name="Schachtner J."/>
            <person name="Verleyen P."/>
            <person name="Raible F."/>
            <person name="Bork P."/>
            <person name="Friedrich M."/>
            <person name="Walden K.K."/>
            <person name="Robertson H.M."/>
            <person name="Angeli S."/>
            <person name="Foret S."/>
            <person name="Bucher G."/>
            <person name="Schuetz S."/>
            <person name="Maleszka R."/>
            <person name="Wimmer E.A."/>
            <person name="Beeman R.W."/>
            <person name="Lorenzen M."/>
            <person name="Tomoyasu Y."/>
            <person name="Miller S.C."/>
            <person name="Grossmann D."/>
            <person name="Bucher G."/>
        </authorList>
    </citation>
    <scope>NUCLEOTIDE SEQUENCE [LARGE SCALE GENOMIC DNA]</scope>
    <source>
        <strain evidence="13 14">Georgia GA2</strain>
    </source>
</reference>
<feature type="domain" description="Fatty acyl-CoA reductase C-terminal" evidence="11">
    <location>
        <begin position="351"/>
        <end position="442"/>
    </location>
</feature>
<keyword evidence="8 10" id="KW-0472">Membrane</keyword>
<dbReference type="EMBL" id="KQ971377">
    <property type="protein sequence ID" value="EEZ97452.1"/>
    <property type="molecule type" value="Genomic_DNA"/>
</dbReference>
<evidence type="ECO:0000313" key="14">
    <source>
        <dbReference type="Proteomes" id="UP000007266"/>
    </source>
</evidence>
<dbReference type="Pfam" id="PF03015">
    <property type="entry name" value="Sterile"/>
    <property type="match status" value="1"/>
</dbReference>
<dbReference type="PANTHER" id="PTHR11011">
    <property type="entry name" value="MALE STERILITY PROTEIN 2-RELATED"/>
    <property type="match status" value="1"/>
</dbReference>
<keyword evidence="10" id="KW-0560">Oxidoreductase</keyword>
<evidence type="ECO:0000313" key="13">
    <source>
        <dbReference type="EMBL" id="EEZ97452.1"/>
    </source>
</evidence>
<dbReference type="Pfam" id="PF07993">
    <property type="entry name" value="NAD_binding_4"/>
    <property type="match status" value="1"/>
</dbReference>
<keyword evidence="7 10" id="KW-0443">Lipid metabolism</keyword>
<evidence type="ECO:0000256" key="7">
    <source>
        <dbReference type="ARBA" id="ARBA00023098"/>
    </source>
</evidence>
<proteinExistence type="inferred from homology"/>
<evidence type="ECO:0000256" key="8">
    <source>
        <dbReference type="ARBA" id="ARBA00023136"/>
    </source>
</evidence>
<evidence type="ECO:0000259" key="12">
    <source>
        <dbReference type="Pfam" id="PF07993"/>
    </source>
</evidence>
<dbReference type="KEGG" id="tca:656491"/>
<name>D6X3Q1_TRICA</name>
<evidence type="ECO:0000256" key="1">
    <source>
        <dbReference type="ARBA" id="ARBA00004141"/>
    </source>
</evidence>